<keyword evidence="6" id="KW-0418">Kinase</keyword>
<evidence type="ECO:0000259" key="16">
    <source>
        <dbReference type="PROSITE" id="PS50110"/>
    </source>
</evidence>
<comment type="catalytic activity">
    <reaction evidence="1">
        <text>ATP + protein L-histidine = ADP + protein N-phospho-L-histidine.</text>
        <dbReference type="EC" id="2.7.13.3"/>
    </reaction>
</comment>
<dbReference type="Gene3D" id="3.40.50.2300">
    <property type="match status" value="1"/>
</dbReference>
<dbReference type="STRING" id="927665.HMPREF1535_01279"/>
<feature type="domain" description="Response regulatory" evidence="16">
    <location>
        <begin position="1088"/>
        <end position="1203"/>
    </location>
</feature>
<keyword evidence="9" id="KW-0805">Transcription regulation</keyword>
<dbReference type="Proteomes" id="UP000033047">
    <property type="component" value="Unassembled WGS sequence"/>
</dbReference>
<sequence length="1337" mass="152095">MRFFLITILLVMSAVTARPVYFNHLGVKDGLPQLSVHAIYQDKLGRIWFGTEEGVCIYNGEEIVNYKNYSQLLNRSVTNYTVNHITGTDEGDVFFTIGNLLVRYDLKEDCFYALKTRISSLQKAQNQIFLSSGDSIFTWNPAEKSIDLFQVTGVKDNITSVCYDSRKQLWIGTRKGLYRMEQGGEKQCVIPEKDISVLFESSTYDVWIGTRLSGLYLCGTDNKLTEFVSDKNENSISHNYIRSIVEDYSGNIWIGTFYGLNKYDPVAKHFSSYKKDHVRGSLTHSSILSLFVDKQAVLWAGTYYGGVNYFNSRRNMFNFYSDDPLRKECLNFPIIGQMTEDNAGNLWICTDGGGLNKLDRKTGLFSYYTASSGGNSIKHNNLKCIDYDPEENQLYIGTYTGGLCRLDISSDRFYNYIDKEPHSAGLHTNISWLRVYKEYVIFVDDYGLFKLKKGTGEITPLFPGSDEKTFYGNQFIIDSKDNLWLAHFSSITRIPLKEPSARQTYSTGEKGLGAAFMTSLVEVAGNKIFVTTAGDGIFLYNENDDNFTNYNAEKEQLLSDFCYSMAEAQNGNLIISCNKGLSIMNPETGEQVFSASIVKDLPFSAINSGCGIYRCRNKEVFVGSADGMISFWEDNIIWNDKNYDLYFSNLAINHKTITPSDQSGILTVIPAYTAQLTLSHEQNNLILSFASNNSLQSNNSSVYEYKLDGFDPEWIPTHNMHLSYTNLSPGDYTLHVREKKAENDQLKEIRMAITILPPFYNTPLAWVLYIALFSGLLYAFLSFRQRRVKLEASLEYERKEKEYITNLNKAKISFFTNVSHEFRTPLSLIISQIELLLNGNTVSLAVRNQINKVYKTTFQMQNLINELLDFQKAEQKQTCLNVSEQDLIPFLRNIYIFFEEKAQTNQIRYSFSALKDSIPCWFDPKQLQKVVSNVLSNAFKFTPVQGSIELVADVVDEQIVIKVIDSGIGIDKKDLSTIFERYYQASNSFLSSQKEFSTGLGLALCKEIIELHHGKIQVESKLNYGSIFIITLLPGKLHFEKDAHVKIGETAGAVNTMTGYMPVESVALDDLHDLEVPALQKEDESRYKILIVEDNRELQETLNTLFSPFYQVLQAYDGVEGLRIAHEEEPDIIVSDIMMPGMYGDQMCFELKQNIATCHIPVVLLTALSSTEDNIEGLMKGADDYITKPFNTKILLVKCNNLIRNRLLQQQKYQHEPASTMQLLANNETDKKFLQKVESVIEAYLSDTEFSIDKLAEEVAISRRSLFSKFKQLTGMTPNDFILNYKLKKAAFLLKDDTNLQIAEIADMLGFGSPRYFSRCFKNQFNASPMEYRNSRG</sequence>
<dbReference type="Pfam" id="PF07494">
    <property type="entry name" value="Reg_prop"/>
    <property type="match status" value="2"/>
</dbReference>
<dbReference type="EMBL" id="AQHV01000009">
    <property type="protein sequence ID" value="KKB57458.1"/>
    <property type="molecule type" value="Genomic_DNA"/>
</dbReference>
<dbReference type="InterPro" id="IPR036890">
    <property type="entry name" value="HATPase_C_sf"/>
</dbReference>
<feature type="domain" description="HTH araC/xylS-type" evidence="14">
    <location>
        <begin position="1235"/>
        <end position="1335"/>
    </location>
</feature>
<dbReference type="InterPro" id="IPR011110">
    <property type="entry name" value="Reg_prop"/>
</dbReference>
<feature type="domain" description="Histidine kinase" evidence="15">
    <location>
        <begin position="817"/>
        <end position="1036"/>
    </location>
</feature>
<dbReference type="CDD" id="cd00082">
    <property type="entry name" value="HisKA"/>
    <property type="match status" value="1"/>
</dbReference>
<dbReference type="Gene3D" id="2.60.40.10">
    <property type="entry name" value="Immunoglobulins"/>
    <property type="match status" value="1"/>
</dbReference>
<name>A0A0F5JI77_9BACT</name>
<keyword evidence="5" id="KW-0547">Nucleotide-binding</keyword>
<dbReference type="SMART" id="SM00342">
    <property type="entry name" value="HTH_ARAC"/>
    <property type="match status" value="1"/>
</dbReference>
<dbReference type="InterPro" id="IPR011123">
    <property type="entry name" value="Y_Y_Y"/>
</dbReference>
<reference evidence="17 18" key="1">
    <citation type="submission" date="2013-04" db="EMBL/GenBank/DDBJ databases">
        <title>The Genome Sequence of Parabacteroides goldsteinii DSM 19448.</title>
        <authorList>
            <consortium name="The Broad Institute Genomics Platform"/>
            <person name="Earl A."/>
            <person name="Ward D."/>
            <person name="Feldgarden M."/>
            <person name="Gevers D."/>
            <person name="Martens E."/>
            <person name="Sakamoto M."/>
            <person name="Benno Y."/>
            <person name="Song Y."/>
            <person name="Liu C."/>
            <person name="Lee J."/>
            <person name="Bolanos M."/>
            <person name="Vaisanen M.L."/>
            <person name="Finegold S.M."/>
            <person name="Walker B."/>
            <person name="Young S."/>
            <person name="Zeng Q."/>
            <person name="Gargeya S."/>
            <person name="Fitzgerald M."/>
            <person name="Haas B."/>
            <person name="Abouelleil A."/>
            <person name="Allen A.W."/>
            <person name="Alvarado L."/>
            <person name="Arachchi H.M."/>
            <person name="Berlin A.M."/>
            <person name="Chapman S.B."/>
            <person name="Gainer-Dewar J."/>
            <person name="Goldberg J."/>
            <person name="Griggs A."/>
            <person name="Gujja S."/>
            <person name="Hansen M."/>
            <person name="Howarth C."/>
            <person name="Imamovic A."/>
            <person name="Ireland A."/>
            <person name="Larimer J."/>
            <person name="McCowan C."/>
            <person name="Murphy C."/>
            <person name="Pearson M."/>
            <person name="Poon T.W."/>
            <person name="Priest M."/>
            <person name="Roberts A."/>
            <person name="Saif S."/>
            <person name="Shea T."/>
            <person name="Sisk P."/>
            <person name="Sykes S."/>
            <person name="Wortman J."/>
            <person name="Nusbaum C."/>
            <person name="Birren B."/>
        </authorList>
    </citation>
    <scope>NUCLEOTIDE SEQUENCE [LARGE SCALE GENOMIC DNA]</scope>
    <source>
        <strain evidence="17 18">DSM 19448</strain>
    </source>
</reference>
<evidence type="ECO:0000256" key="1">
    <source>
        <dbReference type="ARBA" id="ARBA00000085"/>
    </source>
</evidence>
<evidence type="ECO:0000259" key="15">
    <source>
        <dbReference type="PROSITE" id="PS50109"/>
    </source>
</evidence>
<keyword evidence="13" id="KW-0732">Signal</keyword>
<dbReference type="Gene3D" id="1.10.10.60">
    <property type="entry name" value="Homeodomain-like"/>
    <property type="match status" value="2"/>
</dbReference>
<keyword evidence="10" id="KW-0238">DNA-binding</keyword>
<keyword evidence="4" id="KW-0808">Transferase</keyword>
<protein>
    <recommendedName>
        <fullName evidence="2">histidine kinase</fullName>
        <ecNumber evidence="2">2.7.13.3</ecNumber>
    </recommendedName>
</protein>
<dbReference type="Gene3D" id="3.30.565.10">
    <property type="entry name" value="Histidine kinase-like ATPase, C-terminal domain"/>
    <property type="match status" value="1"/>
</dbReference>
<dbReference type="InterPro" id="IPR001789">
    <property type="entry name" value="Sig_transdc_resp-reg_receiver"/>
</dbReference>
<dbReference type="EC" id="2.7.13.3" evidence="2"/>
<evidence type="ECO:0000259" key="14">
    <source>
        <dbReference type="PROSITE" id="PS01124"/>
    </source>
</evidence>
<dbReference type="GO" id="GO:0000155">
    <property type="term" value="F:phosphorelay sensor kinase activity"/>
    <property type="evidence" value="ECO:0007669"/>
    <property type="project" value="InterPro"/>
</dbReference>
<dbReference type="InterPro" id="IPR009057">
    <property type="entry name" value="Homeodomain-like_sf"/>
</dbReference>
<gene>
    <name evidence="17" type="ORF">HMPREF1535_01279</name>
</gene>
<dbReference type="SUPFAM" id="SSF52172">
    <property type="entry name" value="CheY-like"/>
    <property type="match status" value="1"/>
</dbReference>
<evidence type="ECO:0000256" key="4">
    <source>
        <dbReference type="ARBA" id="ARBA00022679"/>
    </source>
</evidence>
<dbReference type="PANTHER" id="PTHR43547">
    <property type="entry name" value="TWO-COMPONENT HISTIDINE KINASE"/>
    <property type="match status" value="1"/>
</dbReference>
<dbReference type="InterPro" id="IPR036097">
    <property type="entry name" value="HisK_dim/P_sf"/>
</dbReference>
<evidence type="ECO:0000256" key="8">
    <source>
        <dbReference type="ARBA" id="ARBA00023012"/>
    </source>
</evidence>
<dbReference type="SUPFAM" id="SSF46689">
    <property type="entry name" value="Homeodomain-like"/>
    <property type="match status" value="2"/>
</dbReference>
<dbReference type="SMART" id="SM00388">
    <property type="entry name" value="HisKA"/>
    <property type="match status" value="1"/>
</dbReference>
<dbReference type="PROSITE" id="PS50109">
    <property type="entry name" value="HIS_KIN"/>
    <property type="match status" value="1"/>
</dbReference>
<keyword evidence="3 12" id="KW-0597">Phosphoprotein</keyword>
<dbReference type="GO" id="GO:0043565">
    <property type="term" value="F:sequence-specific DNA binding"/>
    <property type="evidence" value="ECO:0007669"/>
    <property type="project" value="InterPro"/>
</dbReference>
<dbReference type="PROSITE" id="PS00041">
    <property type="entry name" value="HTH_ARAC_FAMILY_1"/>
    <property type="match status" value="1"/>
</dbReference>
<dbReference type="GO" id="GO:0005524">
    <property type="term" value="F:ATP binding"/>
    <property type="evidence" value="ECO:0007669"/>
    <property type="project" value="UniProtKB-KW"/>
</dbReference>
<dbReference type="PANTHER" id="PTHR43547:SF2">
    <property type="entry name" value="HYBRID SIGNAL TRANSDUCTION HISTIDINE KINASE C"/>
    <property type="match status" value="1"/>
</dbReference>
<keyword evidence="7" id="KW-0067">ATP-binding</keyword>
<dbReference type="InterPro" id="IPR013783">
    <property type="entry name" value="Ig-like_fold"/>
</dbReference>
<dbReference type="PROSITE" id="PS50110">
    <property type="entry name" value="RESPONSE_REGULATORY"/>
    <property type="match status" value="1"/>
</dbReference>
<keyword evidence="11" id="KW-0804">Transcription</keyword>
<dbReference type="Pfam" id="PF02518">
    <property type="entry name" value="HATPase_c"/>
    <property type="match status" value="1"/>
</dbReference>
<evidence type="ECO:0000256" key="2">
    <source>
        <dbReference type="ARBA" id="ARBA00012438"/>
    </source>
</evidence>
<dbReference type="GO" id="GO:0003700">
    <property type="term" value="F:DNA-binding transcription factor activity"/>
    <property type="evidence" value="ECO:0007669"/>
    <property type="project" value="InterPro"/>
</dbReference>
<keyword evidence="8" id="KW-0902">Two-component regulatory system</keyword>
<organism evidence="17 18">
    <name type="scientific">Parabacteroides goldsteinii DSM 19448 = WAL 12034</name>
    <dbReference type="NCBI Taxonomy" id="927665"/>
    <lineage>
        <taxon>Bacteria</taxon>
        <taxon>Pseudomonadati</taxon>
        <taxon>Bacteroidota</taxon>
        <taxon>Bacteroidia</taxon>
        <taxon>Bacteroidales</taxon>
        <taxon>Tannerellaceae</taxon>
        <taxon>Parabacteroides</taxon>
    </lineage>
</organism>
<comment type="caution">
    <text evidence="17">The sequence shown here is derived from an EMBL/GenBank/DDBJ whole genome shotgun (WGS) entry which is preliminary data.</text>
</comment>
<feature type="signal peptide" evidence="13">
    <location>
        <begin position="1"/>
        <end position="17"/>
    </location>
</feature>
<evidence type="ECO:0000256" key="6">
    <source>
        <dbReference type="ARBA" id="ARBA00022777"/>
    </source>
</evidence>
<evidence type="ECO:0000256" key="11">
    <source>
        <dbReference type="ARBA" id="ARBA00023163"/>
    </source>
</evidence>
<dbReference type="SUPFAM" id="SSF47384">
    <property type="entry name" value="Homodimeric domain of signal transducing histidine kinase"/>
    <property type="match status" value="1"/>
</dbReference>
<dbReference type="SUPFAM" id="SSF50998">
    <property type="entry name" value="Quinoprotein alcohol dehydrogenase-like"/>
    <property type="match status" value="1"/>
</dbReference>
<accession>A0A0F5JI77</accession>
<dbReference type="SMART" id="SM00448">
    <property type="entry name" value="REC"/>
    <property type="match status" value="1"/>
</dbReference>
<dbReference type="SUPFAM" id="SSF55874">
    <property type="entry name" value="ATPase domain of HSP90 chaperone/DNA topoisomerase II/histidine kinase"/>
    <property type="match status" value="1"/>
</dbReference>
<dbReference type="InterPro" id="IPR011006">
    <property type="entry name" value="CheY-like_superfamily"/>
</dbReference>
<evidence type="ECO:0000313" key="18">
    <source>
        <dbReference type="Proteomes" id="UP000033047"/>
    </source>
</evidence>
<dbReference type="InterPro" id="IPR005467">
    <property type="entry name" value="His_kinase_dom"/>
</dbReference>
<evidence type="ECO:0000256" key="12">
    <source>
        <dbReference type="PROSITE-ProRule" id="PRU00169"/>
    </source>
</evidence>
<feature type="modified residue" description="4-aspartylphosphate" evidence="12">
    <location>
        <position position="1136"/>
    </location>
</feature>
<dbReference type="Pfam" id="PF00512">
    <property type="entry name" value="HisKA"/>
    <property type="match status" value="1"/>
</dbReference>
<dbReference type="InterPro" id="IPR004358">
    <property type="entry name" value="Sig_transdc_His_kin-like_C"/>
</dbReference>
<dbReference type="PATRIC" id="fig|927665.4.peg.1307"/>
<dbReference type="Gene3D" id="2.130.10.10">
    <property type="entry name" value="YVTN repeat-like/Quinoprotein amine dehydrogenase"/>
    <property type="match status" value="2"/>
</dbReference>
<dbReference type="HOGENOM" id="CLU_000445_28_1_10"/>
<evidence type="ECO:0000256" key="3">
    <source>
        <dbReference type="ARBA" id="ARBA00022553"/>
    </source>
</evidence>
<evidence type="ECO:0000256" key="10">
    <source>
        <dbReference type="ARBA" id="ARBA00023125"/>
    </source>
</evidence>
<proteinExistence type="predicted"/>
<evidence type="ECO:0000256" key="7">
    <source>
        <dbReference type="ARBA" id="ARBA00022840"/>
    </source>
</evidence>
<dbReference type="Pfam" id="PF07495">
    <property type="entry name" value="Y_Y_Y"/>
    <property type="match status" value="1"/>
</dbReference>
<feature type="chain" id="PRO_5002489396" description="histidine kinase" evidence="13">
    <location>
        <begin position="18"/>
        <end position="1337"/>
    </location>
</feature>
<dbReference type="Pfam" id="PF00072">
    <property type="entry name" value="Response_reg"/>
    <property type="match status" value="1"/>
</dbReference>
<evidence type="ECO:0000256" key="9">
    <source>
        <dbReference type="ARBA" id="ARBA00023015"/>
    </source>
</evidence>
<dbReference type="PRINTS" id="PR00344">
    <property type="entry name" value="BCTRLSENSOR"/>
</dbReference>
<dbReference type="InterPro" id="IPR018062">
    <property type="entry name" value="HTH_AraC-typ_CS"/>
</dbReference>
<dbReference type="InterPro" id="IPR015943">
    <property type="entry name" value="WD40/YVTN_repeat-like_dom_sf"/>
</dbReference>
<dbReference type="InterPro" id="IPR003594">
    <property type="entry name" value="HATPase_dom"/>
</dbReference>
<dbReference type="SMART" id="SM00387">
    <property type="entry name" value="HATPase_c"/>
    <property type="match status" value="1"/>
</dbReference>
<dbReference type="Gene3D" id="1.10.287.130">
    <property type="match status" value="1"/>
</dbReference>
<evidence type="ECO:0000256" key="5">
    <source>
        <dbReference type="ARBA" id="ARBA00022741"/>
    </source>
</evidence>
<dbReference type="FunFam" id="3.30.565.10:FF:000037">
    <property type="entry name" value="Hybrid sensor histidine kinase/response regulator"/>
    <property type="match status" value="1"/>
</dbReference>
<evidence type="ECO:0000313" key="17">
    <source>
        <dbReference type="EMBL" id="KKB57458.1"/>
    </source>
</evidence>
<dbReference type="PROSITE" id="PS01124">
    <property type="entry name" value="HTH_ARAC_FAMILY_2"/>
    <property type="match status" value="1"/>
</dbReference>
<dbReference type="Pfam" id="PF12833">
    <property type="entry name" value="HTH_18"/>
    <property type="match status" value="1"/>
</dbReference>
<dbReference type="SUPFAM" id="SSF63829">
    <property type="entry name" value="Calcium-dependent phosphotriesterase"/>
    <property type="match status" value="2"/>
</dbReference>
<dbReference type="InterPro" id="IPR018060">
    <property type="entry name" value="HTH_AraC"/>
</dbReference>
<evidence type="ECO:0000256" key="13">
    <source>
        <dbReference type="SAM" id="SignalP"/>
    </source>
</evidence>
<dbReference type="InterPro" id="IPR011047">
    <property type="entry name" value="Quinoprotein_ADH-like_sf"/>
</dbReference>
<dbReference type="InterPro" id="IPR003661">
    <property type="entry name" value="HisK_dim/P_dom"/>
</dbReference>